<name>A0A895XMJ6_9ACTN</name>
<dbReference type="InterPro" id="IPR027417">
    <property type="entry name" value="P-loop_NTPase"/>
</dbReference>
<reference evidence="6" key="1">
    <citation type="submission" date="2021-02" db="EMBL/GenBank/DDBJ databases">
        <title>Natronoglycomyces albus gen. nov., sp. nov, a haloalkaliphilic actinobacterium from a soda solonchak soil.</title>
        <authorList>
            <person name="Sorokin D.Y."/>
            <person name="Khijniak T.V."/>
            <person name="Zakharycheva A.P."/>
            <person name="Boueva O.V."/>
            <person name="Ariskina E.V."/>
            <person name="Hahnke R.L."/>
            <person name="Bunk B."/>
            <person name="Sproer C."/>
            <person name="Schumann P."/>
            <person name="Evtushenko L.I."/>
            <person name="Kublanov I.V."/>
        </authorList>
    </citation>
    <scope>NUCLEOTIDE SEQUENCE</scope>
    <source>
        <strain evidence="6">DSM 106290</strain>
    </source>
</reference>
<dbReference type="EMBL" id="CP070496">
    <property type="protein sequence ID" value="QSB06347.1"/>
    <property type="molecule type" value="Genomic_DNA"/>
</dbReference>
<feature type="domain" description="Rad50/SbcC-type AAA" evidence="5">
    <location>
        <begin position="5"/>
        <end position="185"/>
    </location>
</feature>
<dbReference type="Pfam" id="PF13476">
    <property type="entry name" value="AAA_23"/>
    <property type="match status" value="1"/>
</dbReference>
<evidence type="ECO:0000259" key="5">
    <source>
        <dbReference type="Pfam" id="PF13476"/>
    </source>
</evidence>
<protein>
    <recommendedName>
        <fullName evidence="3">Nuclease SbcCD subunit C</fullName>
    </recommendedName>
</protein>
<organism evidence="6 7">
    <name type="scientific">Natronoglycomyces albus</name>
    <dbReference type="NCBI Taxonomy" id="2811108"/>
    <lineage>
        <taxon>Bacteria</taxon>
        <taxon>Bacillati</taxon>
        <taxon>Actinomycetota</taxon>
        <taxon>Actinomycetes</taxon>
        <taxon>Glycomycetales</taxon>
        <taxon>Glycomycetaceae</taxon>
        <taxon>Natronoglycomyces</taxon>
    </lineage>
</organism>
<dbReference type="GO" id="GO:0016887">
    <property type="term" value="F:ATP hydrolysis activity"/>
    <property type="evidence" value="ECO:0007669"/>
    <property type="project" value="InterPro"/>
</dbReference>
<evidence type="ECO:0000313" key="6">
    <source>
        <dbReference type="EMBL" id="QSB06347.1"/>
    </source>
</evidence>
<dbReference type="SUPFAM" id="SSF52540">
    <property type="entry name" value="P-loop containing nucleoside triphosphate hydrolases"/>
    <property type="match status" value="1"/>
</dbReference>
<dbReference type="PANTHER" id="PTHR32114:SF2">
    <property type="entry name" value="ABC TRANSPORTER ABCH.3"/>
    <property type="match status" value="1"/>
</dbReference>
<feature type="coiled-coil region" evidence="4">
    <location>
        <begin position="623"/>
        <end position="650"/>
    </location>
</feature>
<feature type="coiled-coil region" evidence="4">
    <location>
        <begin position="557"/>
        <end position="584"/>
    </location>
</feature>
<evidence type="ECO:0000256" key="2">
    <source>
        <dbReference type="ARBA" id="ARBA00011322"/>
    </source>
</evidence>
<evidence type="ECO:0000256" key="1">
    <source>
        <dbReference type="ARBA" id="ARBA00006930"/>
    </source>
</evidence>
<dbReference type="InterPro" id="IPR038729">
    <property type="entry name" value="Rad50/SbcC_AAA"/>
</dbReference>
<keyword evidence="4" id="KW-0175">Coiled coil</keyword>
<dbReference type="RefSeq" id="WP_213172356.1">
    <property type="nucleotide sequence ID" value="NZ_CP070496.1"/>
</dbReference>
<feature type="coiled-coil region" evidence="4">
    <location>
        <begin position="246"/>
        <end position="313"/>
    </location>
</feature>
<dbReference type="AlphaFoldDB" id="A0A895XMJ6"/>
<evidence type="ECO:0000256" key="3">
    <source>
        <dbReference type="ARBA" id="ARBA00013368"/>
    </source>
</evidence>
<dbReference type="Gene3D" id="3.40.50.300">
    <property type="entry name" value="P-loop containing nucleotide triphosphate hydrolases"/>
    <property type="match status" value="2"/>
</dbReference>
<proteinExistence type="inferred from homology"/>
<dbReference type="GO" id="GO:0006302">
    <property type="term" value="P:double-strand break repair"/>
    <property type="evidence" value="ECO:0007669"/>
    <property type="project" value="InterPro"/>
</dbReference>
<dbReference type="PANTHER" id="PTHR32114">
    <property type="entry name" value="ABC TRANSPORTER ABCH.3"/>
    <property type="match status" value="1"/>
</dbReference>
<gene>
    <name evidence="6" type="ORF">JQS30_05405</name>
</gene>
<comment type="similarity">
    <text evidence="1">Belongs to the SMC family. SbcC subfamily.</text>
</comment>
<comment type="subunit">
    <text evidence="2">Heterodimer of SbcC and SbcD.</text>
</comment>
<dbReference type="Proteomes" id="UP000662939">
    <property type="component" value="Chromosome"/>
</dbReference>
<dbReference type="KEGG" id="nav:JQS30_05405"/>
<keyword evidence="7" id="KW-1185">Reference proteome</keyword>
<accession>A0A895XMJ6</accession>
<feature type="coiled-coil region" evidence="4">
    <location>
        <begin position="415"/>
        <end position="463"/>
    </location>
</feature>
<evidence type="ECO:0000256" key="4">
    <source>
        <dbReference type="SAM" id="Coils"/>
    </source>
</evidence>
<evidence type="ECO:0000313" key="7">
    <source>
        <dbReference type="Proteomes" id="UP000662939"/>
    </source>
</evidence>
<dbReference type="Pfam" id="PF13558">
    <property type="entry name" value="SbcC_Walker_B"/>
    <property type="match status" value="1"/>
</dbReference>
<sequence length="811" mass="88530">MRPIRLDVEGFGSYNRSVTLDFTGVDFFALTGATGAGKSTVLDAMCFALYGKTPRWAEGKVQSLLALSAAEGRVRFVFSAGNTQYVATRRLRRDKHGAVKTSHAAAEKLPDSVNAMDDTELAESLGTSLATGPTAVSEAMARVIGLPFDQFTKSVLLPQGEFAQFLHAKAAERRKILENLLGHTIYGDIQRAAGARRTKAETVATTLSAQLGKIPLVSDTELDQAIDRAARLEQMTLSLRSDAAALDALSGELSAARASVSQIEQTISRLTYIKAPAEVPDISDQAAEAAAQVAKARQEVELAEADETALRQSLADLDLTTIEGQLNAWRQLDECEKNLAKGTELTEAKRQEFEAADELCTAAKEELDIARQHWNKLQHDDLASTFREELAVGQPCPVCDQTVAVLPDRDISSEHKAAREAVNIAKLEYEEAKSNADELRVTLHKYEAQLEVRRDEKKALRARLKGAPKIPTLEKRRADAEVNQKKLTGAAARVQAARNGLKGAEQTRQRVDKQLQQAWREFHQARDHVAPFSPPSHHAEDLALSWNTLVDWAKQQLSEAQSGLDRARQTLANHEHEARKLQAGLHQKLSEVDVSSPAVGPGGDYLTAHASALASAQATCEKLRTARTQRAELDADRAKHEREAEVAKDLAAHLQAGRFMDWLLTEALTELVAGATEILHQITRGQYDLIYRDKEFWVIDHHDADLQRPARSLSGGETFAASLALALALSEQLAGLSQAGAHLDSILLDEGFGTLDPDSLDQVATTLEALTLTRNRQVGVVTHVAALAERVPVRFHVAKDMNGSSVERIAN</sequence>